<sequence>MFSNNLDYQKDIEKVVQEQLAWDKLKNKSILIIGASGMIGTFLIDCLMALNEKQALNISVYAMGRNLGKLESRFAKYLEDRQFHLVAGDILEPLASDRTYDFIVHGASNTHPKAYVEDPINTIMTNIKGTEQVLEYAAKHSVERVLFLSTVEIYGENRGDVEKFDEQYCGYIDSNTLRAGYPEGKRASEALCQAYIQQYGVDVVIPRLCRIFGPTMLKEDSKASSQFIRNAVNDEDIVLKSAGTQYYSYCYVADAAYGLLYLLLEGKSGEAYNIANSQFDLTLKELAEKLAAIVGRKVIFEIPDQTEAAGYSKATQAILATDKIEQLGWQPIYSLEEGLEQVIRIMKTEE</sequence>
<dbReference type="RefSeq" id="WP_188634518.1">
    <property type="nucleotide sequence ID" value="NZ_BMKI01000008.1"/>
</dbReference>
<dbReference type="Pfam" id="PF01370">
    <property type="entry name" value="Epimerase"/>
    <property type="match status" value="1"/>
</dbReference>
<keyword evidence="8" id="KW-1185">Reference proteome</keyword>
<keyword evidence="3" id="KW-0520">NAD</keyword>
<keyword evidence="4" id="KW-0456">Lyase</keyword>
<evidence type="ECO:0000313" key="7">
    <source>
        <dbReference type="EMBL" id="GGC99208.1"/>
    </source>
</evidence>
<dbReference type="PANTHER" id="PTHR43078">
    <property type="entry name" value="UDP-GLUCURONIC ACID DECARBOXYLASE-RELATED"/>
    <property type="match status" value="1"/>
</dbReference>
<gene>
    <name evidence="7" type="ORF">GCM10011573_30980</name>
</gene>
<evidence type="ECO:0000256" key="3">
    <source>
        <dbReference type="ARBA" id="ARBA00023027"/>
    </source>
</evidence>
<protein>
    <submittedName>
        <fullName evidence="7">dTDP-glucose 4,6-dehydratase</fullName>
    </submittedName>
</protein>
<proteinExistence type="predicted"/>
<dbReference type="Proteomes" id="UP000630615">
    <property type="component" value="Unassembled WGS sequence"/>
</dbReference>
<dbReference type="PANTHER" id="PTHR43078:SF6">
    <property type="entry name" value="UDP-GLUCURONIC ACID DECARBOXYLASE 1"/>
    <property type="match status" value="1"/>
</dbReference>
<evidence type="ECO:0000313" key="8">
    <source>
        <dbReference type="Proteomes" id="UP000630615"/>
    </source>
</evidence>
<dbReference type="Gene3D" id="3.40.50.720">
    <property type="entry name" value="NAD(P)-binding Rossmann-like Domain"/>
    <property type="match status" value="1"/>
</dbReference>
<keyword evidence="2" id="KW-0210">Decarboxylase</keyword>
<name>A0ABQ1PLR2_9ENTE</name>
<dbReference type="InterPro" id="IPR044516">
    <property type="entry name" value="UXS-like"/>
</dbReference>
<comment type="caution">
    <text evidence="7">The sequence shown here is derived from an EMBL/GenBank/DDBJ whole genome shotgun (WGS) entry which is preliminary data.</text>
</comment>
<keyword evidence="5" id="KW-1133">Transmembrane helix</keyword>
<dbReference type="SUPFAM" id="SSF51735">
    <property type="entry name" value="NAD(P)-binding Rossmann-fold domains"/>
    <property type="match status" value="1"/>
</dbReference>
<dbReference type="EMBL" id="BMKI01000008">
    <property type="protein sequence ID" value="GGC99208.1"/>
    <property type="molecule type" value="Genomic_DNA"/>
</dbReference>
<evidence type="ECO:0000256" key="5">
    <source>
        <dbReference type="SAM" id="Phobius"/>
    </source>
</evidence>
<reference evidence="8" key="1">
    <citation type="journal article" date="2019" name="Int. J. Syst. Evol. Microbiol.">
        <title>The Global Catalogue of Microorganisms (GCM) 10K type strain sequencing project: providing services to taxonomists for standard genome sequencing and annotation.</title>
        <authorList>
            <consortium name="The Broad Institute Genomics Platform"/>
            <consortium name="The Broad Institute Genome Sequencing Center for Infectious Disease"/>
            <person name="Wu L."/>
            <person name="Ma J."/>
        </authorList>
    </citation>
    <scope>NUCLEOTIDE SEQUENCE [LARGE SCALE GENOMIC DNA]</scope>
    <source>
        <strain evidence="8">CGMCC 1.15942</strain>
    </source>
</reference>
<organism evidence="7 8">
    <name type="scientific">Enterococcus wangshanyuanii</name>
    <dbReference type="NCBI Taxonomy" id="2005703"/>
    <lineage>
        <taxon>Bacteria</taxon>
        <taxon>Bacillati</taxon>
        <taxon>Bacillota</taxon>
        <taxon>Bacilli</taxon>
        <taxon>Lactobacillales</taxon>
        <taxon>Enterococcaceae</taxon>
        <taxon>Enterococcus</taxon>
    </lineage>
</organism>
<feature type="transmembrane region" description="Helical" evidence="5">
    <location>
        <begin position="30"/>
        <end position="50"/>
    </location>
</feature>
<accession>A0ABQ1PLR2</accession>
<evidence type="ECO:0000256" key="2">
    <source>
        <dbReference type="ARBA" id="ARBA00022793"/>
    </source>
</evidence>
<dbReference type="InterPro" id="IPR036291">
    <property type="entry name" value="NAD(P)-bd_dom_sf"/>
</dbReference>
<evidence type="ECO:0000256" key="4">
    <source>
        <dbReference type="ARBA" id="ARBA00023239"/>
    </source>
</evidence>
<keyword evidence="5" id="KW-0812">Transmembrane</keyword>
<keyword evidence="5" id="KW-0472">Membrane</keyword>
<feature type="domain" description="NAD-dependent epimerase/dehydratase" evidence="6">
    <location>
        <begin position="30"/>
        <end position="275"/>
    </location>
</feature>
<evidence type="ECO:0000256" key="1">
    <source>
        <dbReference type="ARBA" id="ARBA00001911"/>
    </source>
</evidence>
<dbReference type="InterPro" id="IPR001509">
    <property type="entry name" value="Epimerase_deHydtase"/>
</dbReference>
<comment type="cofactor">
    <cofactor evidence="1">
        <name>NAD(+)</name>
        <dbReference type="ChEBI" id="CHEBI:57540"/>
    </cofactor>
</comment>
<evidence type="ECO:0000259" key="6">
    <source>
        <dbReference type="Pfam" id="PF01370"/>
    </source>
</evidence>